<keyword evidence="6 10" id="KW-0274">FAD</keyword>
<dbReference type="PANTHER" id="PTHR30040:SF2">
    <property type="entry name" value="FAD:PROTEIN FMN TRANSFERASE"/>
    <property type="match status" value="1"/>
</dbReference>
<protein>
    <recommendedName>
        <fullName evidence="2 10">FAD:protein FMN transferase</fullName>
        <ecNumber evidence="1 10">2.7.1.180</ecNumber>
    </recommendedName>
    <alternativeName>
        <fullName evidence="8 10">Flavin transferase</fullName>
    </alternativeName>
</protein>
<evidence type="ECO:0000256" key="8">
    <source>
        <dbReference type="ARBA" id="ARBA00031306"/>
    </source>
</evidence>
<proteinExistence type="inferred from homology"/>
<comment type="cofactor">
    <cofactor evidence="11">
        <name>Mg(2+)</name>
        <dbReference type="ChEBI" id="CHEBI:18420"/>
    </cofactor>
    <cofactor evidence="11">
        <name>Mn(2+)</name>
        <dbReference type="ChEBI" id="CHEBI:29035"/>
    </cofactor>
    <text evidence="11">Magnesium. Can also use manganese.</text>
</comment>
<accession>A0A2T0X0B2</accession>
<evidence type="ECO:0000313" key="12">
    <source>
        <dbReference type="EMBL" id="PRY92386.1"/>
    </source>
</evidence>
<reference evidence="12 13" key="1">
    <citation type="submission" date="2018-03" db="EMBL/GenBank/DDBJ databases">
        <title>Genomic Encyclopedia of Archaeal and Bacterial Type Strains, Phase II (KMG-II): from individual species to whole genera.</title>
        <authorList>
            <person name="Goeker M."/>
        </authorList>
    </citation>
    <scope>NUCLEOTIDE SEQUENCE [LARGE SCALE GENOMIC DNA]</scope>
    <source>
        <strain evidence="12 13">DSM 100212</strain>
    </source>
</reference>
<evidence type="ECO:0000256" key="2">
    <source>
        <dbReference type="ARBA" id="ARBA00016337"/>
    </source>
</evidence>
<dbReference type="EC" id="2.7.1.180" evidence="1 10"/>
<evidence type="ECO:0000256" key="3">
    <source>
        <dbReference type="ARBA" id="ARBA00022630"/>
    </source>
</evidence>
<keyword evidence="5 10" id="KW-0479">Metal-binding</keyword>
<dbReference type="AlphaFoldDB" id="A0A2T0X0B2"/>
<dbReference type="GO" id="GO:0016740">
    <property type="term" value="F:transferase activity"/>
    <property type="evidence" value="ECO:0007669"/>
    <property type="project" value="UniProtKB-UniRule"/>
</dbReference>
<evidence type="ECO:0000313" key="13">
    <source>
        <dbReference type="Proteomes" id="UP000238392"/>
    </source>
</evidence>
<comment type="catalytic activity">
    <reaction evidence="9 10">
        <text>L-threonyl-[protein] + FAD = FMN-L-threonyl-[protein] + AMP + H(+)</text>
        <dbReference type="Rhea" id="RHEA:36847"/>
        <dbReference type="Rhea" id="RHEA-COMP:11060"/>
        <dbReference type="Rhea" id="RHEA-COMP:11061"/>
        <dbReference type="ChEBI" id="CHEBI:15378"/>
        <dbReference type="ChEBI" id="CHEBI:30013"/>
        <dbReference type="ChEBI" id="CHEBI:57692"/>
        <dbReference type="ChEBI" id="CHEBI:74257"/>
        <dbReference type="ChEBI" id="CHEBI:456215"/>
        <dbReference type="EC" id="2.7.1.180"/>
    </reaction>
</comment>
<evidence type="ECO:0000256" key="9">
    <source>
        <dbReference type="ARBA" id="ARBA00048540"/>
    </source>
</evidence>
<dbReference type="PANTHER" id="PTHR30040">
    <property type="entry name" value="THIAMINE BIOSYNTHESIS LIPOPROTEIN APBE"/>
    <property type="match status" value="1"/>
</dbReference>
<dbReference type="RefSeq" id="WP_245888454.1">
    <property type="nucleotide sequence ID" value="NZ_PVTQ01000002.1"/>
</dbReference>
<dbReference type="InterPro" id="IPR003374">
    <property type="entry name" value="ApbE-like_sf"/>
</dbReference>
<dbReference type="InterPro" id="IPR024932">
    <property type="entry name" value="ApbE"/>
</dbReference>
<organism evidence="12 13">
    <name type="scientific">Donghicola tyrosinivorans</name>
    <dbReference type="NCBI Taxonomy" id="1652492"/>
    <lineage>
        <taxon>Bacteria</taxon>
        <taxon>Pseudomonadati</taxon>
        <taxon>Pseudomonadota</taxon>
        <taxon>Alphaproteobacteria</taxon>
        <taxon>Rhodobacterales</taxon>
        <taxon>Roseobacteraceae</taxon>
        <taxon>Donghicola</taxon>
    </lineage>
</organism>
<sequence length="308" mass="32797">MLLMSSEAATLPDETNRISLNGPTMGSHWYVTYFDGPADSDPLLAALQAAVDAVDDQMSLWKPDSALNRLNSAPVGEWMPVPPQMFTVLDSALQVGRASGGAFDIAVGDLVSAWGFGPEPSNPSRIEALLRGSKPKPAHSVLELDPKTRSARKLAPARFDLGGIAKGFGTDELVRTAARFGVKALTCGIDGDLRCVGTRPDGQPWPVGIEVPDYDSRGIHSVVELEDCAIATSGDYRHWVDIQGQRFSHTMSARVGGPVSGALCSVTVLAETCMMADAWATVFLVLGEEAGRTLAKAKGIKAMFLTRQ</sequence>
<evidence type="ECO:0000256" key="1">
    <source>
        <dbReference type="ARBA" id="ARBA00011955"/>
    </source>
</evidence>
<feature type="binding site" evidence="11">
    <location>
        <position position="163"/>
    </location>
    <ligand>
        <name>Mg(2+)</name>
        <dbReference type="ChEBI" id="CHEBI:18420"/>
    </ligand>
</feature>
<feature type="binding site" evidence="11">
    <location>
        <position position="281"/>
    </location>
    <ligand>
        <name>Mg(2+)</name>
        <dbReference type="ChEBI" id="CHEBI:18420"/>
    </ligand>
</feature>
<feature type="binding site" evidence="11">
    <location>
        <position position="277"/>
    </location>
    <ligand>
        <name>Mg(2+)</name>
        <dbReference type="ChEBI" id="CHEBI:18420"/>
    </ligand>
</feature>
<evidence type="ECO:0000256" key="10">
    <source>
        <dbReference type="PIRNR" id="PIRNR006268"/>
    </source>
</evidence>
<name>A0A2T0X0B2_9RHOB</name>
<keyword evidence="13" id="KW-1185">Reference proteome</keyword>
<dbReference type="Pfam" id="PF02424">
    <property type="entry name" value="ApbE"/>
    <property type="match status" value="1"/>
</dbReference>
<gene>
    <name evidence="12" type="ORF">CLV74_102301</name>
</gene>
<keyword evidence="3 10" id="KW-0285">Flavoprotein</keyword>
<evidence type="ECO:0000256" key="7">
    <source>
        <dbReference type="ARBA" id="ARBA00022842"/>
    </source>
</evidence>
<keyword evidence="12" id="KW-0449">Lipoprotein</keyword>
<keyword evidence="7 10" id="KW-0460">Magnesium</keyword>
<evidence type="ECO:0000256" key="11">
    <source>
        <dbReference type="PIRSR" id="PIRSR006268-2"/>
    </source>
</evidence>
<dbReference type="SUPFAM" id="SSF143631">
    <property type="entry name" value="ApbE-like"/>
    <property type="match status" value="1"/>
</dbReference>
<dbReference type="PIRSF" id="PIRSF006268">
    <property type="entry name" value="ApbE"/>
    <property type="match status" value="1"/>
</dbReference>
<comment type="similarity">
    <text evidence="10">Belongs to the ApbE family.</text>
</comment>
<comment type="caution">
    <text evidence="12">The sequence shown here is derived from an EMBL/GenBank/DDBJ whole genome shotgun (WGS) entry which is preliminary data.</text>
</comment>
<keyword evidence="4 10" id="KW-0808">Transferase</keyword>
<dbReference type="Proteomes" id="UP000238392">
    <property type="component" value="Unassembled WGS sequence"/>
</dbReference>
<dbReference type="Gene3D" id="3.10.520.10">
    <property type="entry name" value="ApbE-like domains"/>
    <property type="match status" value="1"/>
</dbReference>
<dbReference type="EMBL" id="PVTQ01000002">
    <property type="protein sequence ID" value="PRY92386.1"/>
    <property type="molecule type" value="Genomic_DNA"/>
</dbReference>
<evidence type="ECO:0000256" key="5">
    <source>
        <dbReference type="ARBA" id="ARBA00022723"/>
    </source>
</evidence>
<evidence type="ECO:0000256" key="6">
    <source>
        <dbReference type="ARBA" id="ARBA00022827"/>
    </source>
</evidence>
<evidence type="ECO:0000256" key="4">
    <source>
        <dbReference type="ARBA" id="ARBA00022679"/>
    </source>
</evidence>
<dbReference type="GO" id="GO:0046872">
    <property type="term" value="F:metal ion binding"/>
    <property type="evidence" value="ECO:0007669"/>
    <property type="project" value="UniProtKB-UniRule"/>
</dbReference>